<evidence type="ECO:0000313" key="2">
    <source>
        <dbReference type="Proteomes" id="UP000006906"/>
    </source>
</evidence>
<dbReference type="RefSeq" id="XP_001701492.2">
    <property type="nucleotide sequence ID" value="XM_001701440.2"/>
</dbReference>
<sequence length="163" mass="18138">MSEPYVRLRAIPPQHTRVHAAAPKFWDDFGDDPAYHVTKASNIEKVIKLMNGTYDNPGGYPYGMGKDRTVRQWWEYAGMDPADHSLLPRGDKFCFGSTFYPGPHAPDAPSPRRSLRRTCPGLPRMDVAAGGRGGAAMVRAPGGSNIDGVEVYRPSRPRWLLQR</sequence>
<dbReference type="InParanoid" id="A0A2K3CR37"/>
<dbReference type="Proteomes" id="UP000006906">
    <property type="component" value="Chromosome 17"/>
</dbReference>
<dbReference type="EMBL" id="CM008978">
    <property type="protein sequence ID" value="PNW70748.1"/>
    <property type="molecule type" value="Genomic_DNA"/>
</dbReference>
<name>A0A2K3CR37_CHLRE</name>
<dbReference type="OrthoDB" id="76265at2759"/>
<reference evidence="1 2" key="1">
    <citation type="journal article" date="2007" name="Science">
        <title>The Chlamydomonas genome reveals the evolution of key animal and plant functions.</title>
        <authorList>
            <person name="Merchant S.S."/>
            <person name="Prochnik S.E."/>
            <person name="Vallon O."/>
            <person name="Harris E.H."/>
            <person name="Karpowicz S.J."/>
            <person name="Witman G.B."/>
            <person name="Terry A."/>
            <person name="Salamov A."/>
            <person name="Fritz-Laylin L.K."/>
            <person name="Marechal-Drouard L."/>
            <person name="Marshall W.F."/>
            <person name="Qu L.H."/>
            <person name="Nelson D.R."/>
            <person name="Sanderfoot A.A."/>
            <person name="Spalding M.H."/>
            <person name="Kapitonov V.V."/>
            <person name="Ren Q."/>
            <person name="Ferris P."/>
            <person name="Lindquist E."/>
            <person name="Shapiro H."/>
            <person name="Lucas S.M."/>
            <person name="Grimwood J."/>
            <person name="Schmutz J."/>
            <person name="Cardol P."/>
            <person name="Cerutti H."/>
            <person name="Chanfreau G."/>
            <person name="Chen C.L."/>
            <person name="Cognat V."/>
            <person name="Croft M.T."/>
            <person name="Dent R."/>
            <person name="Dutcher S."/>
            <person name="Fernandez E."/>
            <person name="Fukuzawa H."/>
            <person name="Gonzalez-Ballester D."/>
            <person name="Gonzalez-Halphen D."/>
            <person name="Hallmann A."/>
            <person name="Hanikenne M."/>
            <person name="Hippler M."/>
            <person name="Inwood W."/>
            <person name="Jabbari K."/>
            <person name="Kalanon M."/>
            <person name="Kuras R."/>
            <person name="Lefebvre P.A."/>
            <person name="Lemaire S.D."/>
            <person name="Lobanov A.V."/>
            <person name="Lohr M."/>
            <person name="Manuell A."/>
            <person name="Meier I."/>
            <person name="Mets L."/>
            <person name="Mittag M."/>
            <person name="Mittelmeier T."/>
            <person name="Moroney J.V."/>
            <person name="Moseley J."/>
            <person name="Napoli C."/>
            <person name="Nedelcu A.M."/>
            <person name="Niyogi K."/>
            <person name="Novoselov S.V."/>
            <person name="Paulsen I.T."/>
            <person name="Pazour G."/>
            <person name="Purton S."/>
            <person name="Ral J.P."/>
            <person name="Riano-Pachon D.M."/>
            <person name="Riekhof W."/>
            <person name="Rymarquis L."/>
            <person name="Schroda M."/>
            <person name="Stern D."/>
            <person name="Umen J."/>
            <person name="Willows R."/>
            <person name="Wilson N."/>
            <person name="Zimmer S.L."/>
            <person name="Allmer J."/>
            <person name="Balk J."/>
            <person name="Bisova K."/>
            <person name="Chen C.J."/>
            <person name="Elias M."/>
            <person name="Gendler K."/>
            <person name="Hauser C."/>
            <person name="Lamb M.R."/>
            <person name="Ledford H."/>
            <person name="Long J.C."/>
            <person name="Minagawa J."/>
            <person name="Page M.D."/>
            <person name="Pan J."/>
            <person name="Pootakham W."/>
            <person name="Roje S."/>
            <person name="Rose A."/>
            <person name="Stahlberg E."/>
            <person name="Terauchi A.M."/>
            <person name="Yang P."/>
            <person name="Ball S."/>
            <person name="Bowler C."/>
            <person name="Dieckmann C.L."/>
            <person name="Gladyshev V.N."/>
            <person name="Green P."/>
            <person name="Jorgensen R."/>
            <person name="Mayfield S."/>
            <person name="Mueller-Roeber B."/>
            <person name="Rajamani S."/>
            <person name="Sayre R.T."/>
            <person name="Brokstein P."/>
            <person name="Dubchak I."/>
            <person name="Goodstein D."/>
            <person name="Hornick L."/>
            <person name="Huang Y.W."/>
            <person name="Jhaveri J."/>
            <person name="Luo Y."/>
            <person name="Martinez D."/>
            <person name="Ngau W.C."/>
            <person name="Otillar B."/>
            <person name="Poliakov A."/>
            <person name="Porter A."/>
            <person name="Szajkowski L."/>
            <person name="Werner G."/>
            <person name="Zhou K."/>
            <person name="Grigoriev I.V."/>
            <person name="Rokhsar D.S."/>
            <person name="Grossman A.R."/>
        </authorList>
    </citation>
    <scope>NUCLEOTIDE SEQUENCE [LARGE SCALE GENOMIC DNA]</scope>
    <source>
        <strain evidence="2">CC-503</strain>
    </source>
</reference>
<protein>
    <submittedName>
        <fullName evidence="1">Uncharacterized protein</fullName>
    </submittedName>
</protein>
<dbReference type="GeneID" id="5727062"/>
<organism evidence="1 2">
    <name type="scientific">Chlamydomonas reinhardtii</name>
    <name type="common">Chlamydomonas smithii</name>
    <dbReference type="NCBI Taxonomy" id="3055"/>
    <lineage>
        <taxon>Eukaryota</taxon>
        <taxon>Viridiplantae</taxon>
        <taxon>Chlorophyta</taxon>
        <taxon>core chlorophytes</taxon>
        <taxon>Chlorophyceae</taxon>
        <taxon>CS clade</taxon>
        <taxon>Chlamydomonadales</taxon>
        <taxon>Chlamydomonadaceae</taxon>
        <taxon>Chlamydomonas</taxon>
    </lineage>
</organism>
<dbReference type="KEGG" id="cre:CHLRE_17g732951v5"/>
<dbReference type="PaxDb" id="3055-EDO97369"/>
<keyword evidence="2" id="KW-1185">Reference proteome</keyword>
<evidence type="ECO:0000313" key="1">
    <source>
        <dbReference type="EMBL" id="PNW70748.1"/>
    </source>
</evidence>
<accession>A0A2K3CR37</accession>
<dbReference type="Gramene" id="PNW70748">
    <property type="protein sequence ID" value="PNW70748"/>
    <property type="gene ID" value="CHLRE_17g732951v5"/>
</dbReference>
<proteinExistence type="predicted"/>
<dbReference type="AlphaFoldDB" id="A0A2K3CR37"/>
<gene>
    <name evidence="1" type="ORF">CHLRE_17g732951v5</name>
</gene>